<keyword evidence="6" id="KW-0645">Protease</keyword>
<feature type="domain" description="Peptidase S1" evidence="5">
    <location>
        <begin position="191"/>
        <end position="424"/>
    </location>
</feature>
<dbReference type="Gene3D" id="2.40.10.10">
    <property type="entry name" value="Trypsin-like serine proteases"/>
    <property type="match status" value="1"/>
</dbReference>
<dbReference type="GeneID" id="108053153"/>
<evidence type="ECO:0000256" key="2">
    <source>
        <dbReference type="ARBA" id="ARBA00024195"/>
    </source>
</evidence>
<keyword evidence="6" id="KW-0378">Hydrolase</keyword>
<accession>A0A6P4G192</accession>
<dbReference type="InterPro" id="IPR043504">
    <property type="entry name" value="Peptidase_S1_PA_chymotrypsin"/>
</dbReference>
<dbReference type="AlphaFoldDB" id="A0A6P4G192"/>
<comment type="similarity">
    <text evidence="2">Belongs to the peptidase S1 family. CLIP subfamily.</text>
</comment>
<dbReference type="SMART" id="SM00020">
    <property type="entry name" value="Tryp_SPc"/>
    <property type="match status" value="1"/>
</dbReference>
<feature type="compositionally biased region" description="Polar residues" evidence="3">
    <location>
        <begin position="97"/>
        <end position="115"/>
    </location>
</feature>
<name>A0A6P4G192_DRORH</name>
<dbReference type="InterPro" id="IPR009003">
    <property type="entry name" value="Peptidase_S1_PA"/>
</dbReference>
<feature type="signal peptide" evidence="4">
    <location>
        <begin position="1"/>
        <end position="20"/>
    </location>
</feature>
<feature type="chain" id="PRO_5028207028" evidence="4">
    <location>
        <begin position="21"/>
        <end position="439"/>
    </location>
</feature>
<keyword evidence="4" id="KW-0732">Signal</keyword>
<reference evidence="6" key="1">
    <citation type="submission" date="2025-08" db="UniProtKB">
        <authorList>
            <consortium name="RefSeq"/>
        </authorList>
    </citation>
    <scope>IDENTIFICATION</scope>
</reference>
<dbReference type="GO" id="GO:0006508">
    <property type="term" value="P:proteolysis"/>
    <property type="evidence" value="ECO:0007669"/>
    <property type="project" value="UniProtKB-KW"/>
</dbReference>
<dbReference type="RefSeq" id="XP_016991231.1">
    <property type="nucleotide sequence ID" value="XM_017135742.1"/>
</dbReference>
<dbReference type="CDD" id="cd00190">
    <property type="entry name" value="Tryp_SPc"/>
    <property type="match status" value="1"/>
</dbReference>
<dbReference type="GO" id="GO:0004252">
    <property type="term" value="F:serine-type endopeptidase activity"/>
    <property type="evidence" value="ECO:0007669"/>
    <property type="project" value="InterPro"/>
</dbReference>
<protein>
    <submittedName>
        <fullName evidence="6">Probable threonine protease PRSS50</fullName>
    </submittedName>
</protein>
<evidence type="ECO:0000256" key="1">
    <source>
        <dbReference type="ARBA" id="ARBA00023157"/>
    </source>
</evidence>
<dbReference type="Pfam" id="PF00089">
    <property type="entry name" value="Trypsin"/>
    <property type="match status" value="1"/>
</dbReference>
<feature type="region of interest" description="Disordered" evidence="3">
    <location>
        <begin position="61"/>
        <end position="181"/>
    </location>
</feature>
<evidence type="ECO:0000313" key="6">
    <source>
        <dbReference type="RefSeq" id="XP_016991231.1"/>
    </source>
</evidence>
<evidence type="ECO:0000259" key="5">
    <source>
        <dbReference type="PROSITE" id="PS50240"/>
    </source>
</evidence>
<evidence type="ECO:0000256" key="3">
    <source>
        <dbReference type="SAM" id="MobiDB-lite"/>
    </source>
</evidence>
<dbReference type="RefSeq" id="XP_016991231.2">
    <property type="nucleotide sequence ID" value="XM_017135742.2"/>
</dbReference>
<dbReference type="PANTHER" id="PTHR24256">
    <property type="entry name" value="TRYPTASE-RELATED"/>
    <property type="match status" value="1"/>
</dbReference>
<dbReference type="PROSITE" id="PS50240">
    <property type="entry name" value="TRYPSIN_DOM"/>
    <property type="match status" value="1"/>
</dbReference>
<dbReference type="SUPFAM" id="SSF50494">
    <property type="entry name" value="Trypsin-like serine proteases"/>
    <property type="match status" value="1"/>
</dbReference>
<feature type="compositionally biased region" description="Pro residues" evidence="3">
    <location>
        <begin position="144"/>
        <end position="154"/>
    </location>
</feature>
<proteinExistence type="inferred from homology"/>
<dbReference type="InterPro" id="IPR001254">
    <property type="entry name" value="Trypsin_dom"/>
</dbReference>
<organism evidence="6">
    <name type="scientific">Drosophila rhopaloa</name>
    <name type="common">Fruit fly</name>
    <dbReference type="NCBI Taxonomy" id="1041015"/>
    <lineage>
        <taxon>Eukaryota</taxon>
        <taxon>Metazoa</taxon>
        <taxon>Ecdysozoa</taxon>
        <taxon>Arthropoda</taxon>
        <taxon>Hexapoda</taxon>
        <taxon>Insecta</taxon>
        <taxon>Pterygota</taxon>
        <taxon>Neoptera</taxon>
        <taxon>Endopterygota</taxon>
        <taxon>Diptera</taxon>
        <taxon>Brachycera</taxon>
        <taxon>Muscomorpha</taxon>
        <taxon>Ephydroidea</taxon>
        <taxon>Drosophilidae</taxon>
        <taxon>Drosophila</taxon>
        <taxon>Sophophora</taxon>
    </lineage>
</organism>
<sequence length="439" mass="48677">MFRFWAIGALLLCIICNSDAVPCNTPNHCVAGGTCKNKVIGTCFFSEECCAPAIGWPQVTQNGLLEGPQSKPTVPWNPNPEPQEHANPIKPNFPPGSLNSNQVPQIQQHVLKNSSPEPPGQDFLQPVIFEPNPEQPEFVTPEPTKSPNPEPPNNQIPDERRDQRNPAPPSQQPKLNDPYDEYCGWSNRNQLFASEPVPVRHQYPWTIALFNHGNYFASGSLVSPGVVVTVAHLINTTNIVARAGDYDFLLRVEQFPPDERHVARIQIHDNYQPQNGANNIALLFLESPFTLRTHIRTICLPQQYKSFDSKRCVTAGWSKFSDMKLQDSDVQAQKELTVAQKDCQNIFKGNYQRPGGLICTAGVGDDNACTVDSGSPLFCPLENQPHRYELAGISSRNYGCGQERVVSLFTDVAELSGWIKEQLQQGVEGNPGKITPKMG</sequence>
<evidence type="ECO:0000256" key="4">
    <source>
        <dbReference type="SAM" id="SignalP"/>
    </source>
</evidence>
<keyword evidence="1" id="KW-1015">Disulfide bond</keyword>
<dbReference type="OrthoDB" id="7858018at2759"/>
<dbReference type="InterPro" id="IPR051487">
    <property type="entry name" value="Ser/Thr_Proteases_Immune/Dev"/>
</dbReference>
<gene>
    <name evidence="6" type="primary">LOC108053153</name>
</gene>